<proteinExistence type="predicted"/>
<accession>A0A8S5RTE0</accession>
<sequence>MKYILIEWPEVQELMSYDDFDCHAHLVNDEGWIDQYGPSSYFVEEDWLKKLKKC</sequence>
<organism evidence="1">
    <name type="scientific">Siphoviridae sp. gcode 4</name>
    <dbReference type="NCBI Taxonomy" id="2838368"/>
    <lineage>
        <taxon>Viruses</taxon>
        <taxon>Duplodnaviria</taxon>
        <taxon>Heunggongvirae</taxon>
        <taxon>Uroviricota</taxon>
        <taxon>Caudoviricetes</taxon>
    </lineage>
</organism>
<dbReference type="EMBL" id="BK059154">
    <property type="protein sequence ID" value="DAE92734.1"/>
    <property type="molecule type" value="Genomic_DNA"/>
</dbReference>
<protein>
    <submittedName>
        <fullName evidence="1">Uncharacterized protein</fullName>
    </submittedName>
</protein>
<reference evidence="1" key="1">
    <citation type="journal article" date="2021" name="Proc. Natl. Acad. Sci. U.S.A.">
        <title>A Catalog of Tens of Thousands of Viruses from Human Metagenomes Reveals Hidden Associations with Chronic Diseases.</title>
        <authorList>
            <person name="Tisza M.J."/>
            <person name="Buck C.B."/>
        </authorList>
    </citation>
    <scope>NUCLEOTIDE SEQUENCE</scope>
    <source>
        <strain evidence="1">Ctw1L9</strain>
    </source>
</reference>
<name>A0A8S5RTE0_9CAUD</name>
<evidence type="ECO:0000313" key="1">
    <source>
        <dbReference type="EMBL" id="DAE92734.1"/>
    </source>
</evidence>